<proteinExistence type="predicted"/>
<sequence length="104" mass="11949">MLAHLWFTPMPPTISPSLDLVFLHSGTLIKYSLMAMSHDLTWRKSFSRGEKQREWCYQLDICDSHIDVILGGNRDSDPESQKSRQDDHLSGCALWSLLHARASY</sequence>
<dbReference type="AlphaFoldDB" id="A0A8X6YEZ6"/>
<protein>
    <submittedName>
        <fullName evidence="1">Uncharacterized protein</fullName>
    </submittedName>
</protein>
<comment type="caution">
    <text evidence="1">The sequence shown here is derived from an EMBL/GenBank/DDBJ whole genome shotgun (WGS) entry which is preliminary data.</text>
</comment>
<accession>A0A8X6YEZ6</accession>
<organism evidence="1 2">
    <name type="scientific">Trichonephila inaurata madagascariensis</name>
    <dbReference type="NCBI Taxonomy" id="2747483"/>
    <lineage>
        <taxon>Eukaryota</taxon>
        <taxon>Metazoa</taxon>
        <taxon>Ecdysozoa</taxon>
        <taxon>Arthropoda</taxon>
        <taxon>Chelicerata</taxon>
        <taxon>Arachnida</taxon>
        <taxon>Araneae</taxon>
        <taxon>Araneomorphae</taxon>
        <taxon>Entelegynae</taxon>
        <taxon>Araneoidea</taxon>
        <taxon>Nephilidae</taxon>
        <taxon>Trichonephila</taxon>
        <taxon>Trichonephila inaurata</taxon>
    </lineage>
</organism>
<name>A0A8X6YEZ6_9ARAC</name>
<evidence type="ECO:0000313" key="1">
    <source>
        <dbReference type="EMBL" id="GFY69463.1"/>
    </source>
</evidence>
<dbReference type="EMBL" id="BMAV01017629">
    <property type="protein sequence ID" value="GFY69463.1"/>
    <property type="molecule type" value="Genomic_DNA"/>
</dbReference>
<reference evidence="1" key="1">
    <citation type="submission" date="2020-08" db="EMBL/GenBank/DDBJ databases">
        <title>Multicomponent nature underlies the extraordinary mechanical properties of spider dragline silk.</title>
        <authorList>
            <person name="Kono N."/>
            <person name="Nakamura H."/>
            <person name="Mori M."/>
            <person name="Yoshida Y."/>
            <person name="Ohtoshi R."/>
            <person name="Malay A.D."/>
            <person name="Moran D.A.P."/>
            <person name="Tomita M."/>
            <person name="Numata K."/>
            <person name="Arakawa K."/>
        </authorList>
    </citation>
    <scope>NUCLEOTIDE SEQUENCE</scope>
</reference>
<dbReference type="Proteomes" id="UP000886998">
    <property type="component" value="Unassembled WGS sequence"/>
</dbReference>
<keyword evidence="2" id="KW-1185">Reference proteome</keyword>
<evidence type="ECO:0000313" key="2">
    <source>
        <dbReference type="Proteomes" id="UP000886998"/>
    </source>
</evidence>
<gene>
    <name evidence="1" type="ORF">TNIN_170821</name>
</gene>